<name>A0ABD0YJD3_9HEMI</name>
<evidence type="ECO:0000256" key="1">
    <source>
        <dbReference type="SAM" id="MobiDB-lite"/>
    </source>
</evidence>
<keyword evidence="3" id="KW-1185">Reference proteome</keyword>
<evidence type="ECO:0008006" key="4">
    <source>
        <dbReference type="Google" id="ProtNLM"/>
    </source>
</evidence>
<evidence type="ECO:0000313" key="3">
    <source>
        <dbReference type="Proteomes" id="UP001558652"/>
    </source>
</evidence>
<gene>
    <name evidence="2" type="ORF">AAG570_011018</name>
</gene>
<evidence type="ECO:0000313" key="2">
    <source>
        <dbReference type="EMBL" id="KAL1131401.1"/>
    </source>
</evidence>
<dbReference type="Proteomes" id="UP001558652">
    <property type="component" value="Unassembled WGS sequence"/>
</dbReference>
<comment type="caution">
    <text evidence="2">The sequence shown here is derived from an EMBL/GenBank/DDBJ whole genome shotgun (WGS) entry which is preliminary data.</text>
</comment>
<proteinExistence type="predicted"/>
<organism evidence="2 3">
    <name type="scientific">Ranatra chinensis</name>
    <dbReference type="NCBI Taxonomy" id="642074"/>
    <lineage>
        <taxon>Eukaryota</taxon>
        <taxon>Metazoa</taxon>
        <taxon>Ecdysozoa</taxon>
        <taxon>Arthropoda</taxon>
        <taxon>Hexapoda</taxon>
        <taxon>Insecta</taxon>
        <taxon>Pterygota</taxon>
        <taxon>Neoptera</taxon>
        <taxon>Paraneoptera</taxon>
        <taxon>Hemiptera</taxon>
        <taxon>Heteroptera</taxon>
        <taxon>Panheteroptera</taxon>
        <taxon>Nepomorpha</taxon>
        <taxon>Nepidae</taxon>
        <taxon>Ranatrinae</taxon>
        <taxon>Ranatra</taxon>
    </lineage>
</organism>
<reference evidence="2 3" key="1">
    <citation type="submission" date="2024-07" db="EMBL/GenBank/DDBJ databases">
        <title>Chromosome-level genome assembly of the water stick insect Ranatra chinensis (Heteroptera: Nepidae).</title>
        <authorList>
            <person name="Liu X."/>
        </authorList>
    </citation>
    <scope>NUCLEOTIDE SEQUENCE [LARGE SCALE GENOMIC DNA]</scope>
    <source>
        <strain evidence="2">Cailab_2021Rc</strain>
        <tissue evidence="2">Muscle</tissue>
    </source>
</reference>
<sequence length="232" mass="25639">MASKRRNMFHKNKTQETTEKGSLGQRCSGPATSLVRGDMPAFPKENGGPYGVEVSISDYHAMGSGFDSLRCQSWLKARLASRTLDIQYIINLVPEIDSTIQQCQRVVDNIASCLEQKQCCSVAFLDVAQALIEYGTEGCYGKSNPSSTYYLIISSYLSDRYFIVIHGSSQSPYFPIKAGAPQGSILSSLLYSVYTSDIPEYPTTLLDSCMEPPYKTKTTRNKQTIQTTSTTP</sequence>
<accession>A0ABD0YJD3</accession>
<dbReference type="AlphaFoldDB" id="A0ABD0YJD3"/>
<protein>
    <recommendedName>
        <fullName evidence="4">Reverse transcriptase domain-containing protein</fullName>
    </recommendedName>
</protein>
<feature type="compositionally biased region" description="Basic residues" evidence="1">
    <location>
        <begin position="1"/>
        <end position="12"/>
    </location>
</feature>
<feature type="region of interest" description="Disordered" evidence="1">
    <location>
        <begin position="1"/>
        <end position="27"/>
    </location>
</feature>
<dbReference type="EMBL" id="JBFDAA010000006">
    <property type="protein sequence ID" value="KAL1131401.1"/>
    <property type="molecule type" value="Genomic_DNA"/>
</dbReference>